<dbReference type="PANTHER" id="PTHR11003">
    <property type="entry name" value="POTASSIUM CHANNEL, SUBFAMILY K"/>
    <property type="match status" value="1"/>
</dbReference>
<keyword evidence="11" id="KW-1185">Reference proteome</keyword>
<organism evidence="10 11">
    <name type="scientific">Chironomus riparius</name>
    <dbReference type="NCBI Taxonomy" id="315576"/>
    <lineage>
        <taxon>Eukaryota</taxon>
        <taxon>Metazoa</taxon>
        <taxon>Ecdysozoa</taxon>
        <taxon>Arthropoda</taxon>
        <taxon>Hexapoda</taxon>
        <taxon>Insecta</taxon>
        <taxon>Pterygota</taxon>
        <taxon>Neoptera</taxon>
        <taxon>Endopterygota</taxon>
        <taxon>Diptera</taxon>
        <taxon>Nematocera</taxon>
        <taxon>Chironomoidea</taxon>
        <taxon>Chironomidae</taxon>
        <taxon>Chironominae</taxon>
        <taxon>Chironomus</taxon>
    </lineage>
</organism>
<evidence type="ECO:0000313" key="11">
    <source>
        <dbReference type="Proteomes" id="UP001153620"/>
    </source>
</evidence>
<feature type="domain" description="Potassium channel" evidence="9">
    <location>
        <begin position="62"/>
        <end position="128"/>
    </location>
</feature>
<dbReference type="GO" id="GO:0015271">
    <property type="term" value="F:outward rectifier potassium channel activity"/>
    <property type="evidence" value="ECO:0007669"/>
    <property type="project" value="TreeGrafter"/>
</dbReference>
<evidence type="ECO:0000256" key="8">
    <source>
        <dbReference type="SAM" id="Phobius"/>
    </source>
</evidence>
<dbReference type="Proteomes" id="UP001153620">
    <property type="component" value="Chromosome 4"/>
</dbReference>
<keyword evidence="7" id="KW-0407">Ion channel</keyword>
<dbReference type="PANTHER" id="PTHR11003:SF335">
    <property type="entry name" value="POTASSIUM CHANNEL DOMAIN-CONTAINING PROTEIN"/>
    <property type="match status" value="1"/>
</dbReference>
<keyword evidence="3 8" id="KW-0812">Transmembrane</keyword>
<keyword evidence="2" id="KW-0813">Transport</keyword>
<dbReference type="EMBL" id="OU895880">
    <property type="protein sequence ID" value="CAG9811643.1"/>
    <property type="molecule type" value="Genomic_DNA"/>
</dbReference>
<reference evidence="10" key="1">
    <citation type="submission" date="2022-01" db="EMBL/GenBank/DDBJ databases">
        <authorList>
            <person name="King R."/>
        </authorList>
    </citation>
    <scope>NUCLEOTIDE SEQUENCE</scope>
</reference>
<dbReference type="Gene3D" id="1.10.287.70">
    <property type="match status" value="1"/>
</dbReference>
<gene>
    <name evidence="10" type="ORF">CHIRRI_LOCUS14450</name>
</gene>
<sequence>MKSKQLSCLDCNHENEHNHDWITIRRNFSSRFQEILADDAIMENITTFEPEIVKIIQDFDAASYALYVEVEKKFTFYGALFYCCYLCTTIKHTDISPYSLLGRTLSYVYTVVGIPLFIVFLLDFGMLYAQLVK</sequence>
<dbReference type="AlphaFoldDB" id="A0A9N9SA71"/>
<evidence type="ECO:0000259" key="9">
    <source>
        <dbReference type="Pfam" id="PF07885"/>
    </source>
</evidence>
<reference evidence="10" key="2">
    <citation type="submission" date="2022-10" db="EMBL/GenBank/DDBJ databases">
        <authorList>
            <consortium name="ENA_rothamsted_submissions"/>
            <consortium name="culmorum"/>
            <person name="King R."/>
        </authorList>
    </citation>
    <scope>NUCLEOTIDE SEQUENCE</scope>
</reference>
<evidence type="ECO:0000256" key="3">
    <source>
        <dbReference type="ARBA" id="ARBA00022692"/>
    </source>
</evidence>
<dbReference type="InterPro" id="IPR003280">
    <property type="entry name" value="2pore_dom_K_chnl"/>
</dbReference>
<evidence type="ECO:0000256" key="6">
    <source>
        <dbReference type="ARBA" id="ARBA00023136"/>
    </source>
</evidence>
<dbReference type="SUPFAM" id="SSF81324">
    <property type="entry name" value="Voltage-gated potassium channels"/>
    <property type="match status" value="1"/>
</dbReference>
<keyword evidence="6 8" id="KW-0472">Membrane</keyword>
<name>A0A9N9SA71_9DIPT</name>
<evidence type="ECO:0000256" key="4">
    <source>
        <dbReference type="ARBA" id="ARBA00022989"/>
    </source>
</evidence>
<keyword evidence="5" id="KW-0406">Ion transport</keyword>
<proteinExistence type="predicted"/>
<evidence type="ECO:0000256" key="7">
    <source>
        <dbReference type="ARBA" id="ARBA00023303"/>
    </source>
</evidence>
<evidence type="ECO:0000256" key="2">
    <source>
        <dbReference type="ARBA" id="ARBA00022448"/>
    </source>
</evidence>
<dbReference type="GO" id="GO:0005886">
    <property type="term" value="C:plasma membrane"/>
    <property type="evidence" value="ECO:0007669"/>
    <property type="project" value="TreeGrafter"/>
</dbReference>
<dbReference type="InterPro" id="IPR013099">
    <property type="entry name" value="K_chnl_dom"/>
</dbReference>
<dbReference type="GO" id="GO:0030322">
    <property type="term" value="P:stabilization of membrane potential"/>
    <property type="evidence" value="ECO:0007669"/>
    <property type="project" value="TreeGrafter"/>
</dbReference>
<dbReference type="GO" id="GO:0022841">
    <property type="term" value="F:potassium ion leak channel activity"/>
    <property type="evidence" value="ECO:0007669"/>
    <property type="project" value="TreeGrafter"/>
</dbReference>
<keyword evidence="4 8" id="KW-1133">Transmembrane helix</keyword>
<feature type="transmembrane region" description="Helical" evidence="8">
    <location>
        <begin position="107"/>
        <end position="129"/>
    </location>
</feature>
<evidence type="ECO:0000256" key="5">
    <source>
        <dbReference type="ARBA" id="ARBA00023065"/>
    </source>
</evidence>
<comment type="subcellular location">
    <subcellularLocation>
        <location evidence="1">Membrane</location>
        <topology evidence="1">Multi-pass membrane protein</topology>
    </subcellularLocation>
</comment>
<evidence type="ECO:0000256" key="1">
    <source>
        <dbReference type="ARBA" id="ARBA00004141"/>
    </source>
</evidence>
<accession>A0A9N9SA71</accession>
<dbReference type="Pfam" id="PF07885">
    <property type="entry name" value="Ion_trans_2"/>
    <property type="match status" value="1"/>
</dbReference>
<evidence type="ECO:0000313" key="10">
    <source>
        <dbReference type="EMBL" id="CAG9811643.1"/>
    </source>
</evidence>
<dbReference type="OrthoDB" id="297496at2759"/>
<protein>
    <recommendedName>
        <fullName evidence="9">Potassium channel domain-containing protein</fullName>
    </recommendedName>
</protein>